<evidence type="ECO:0000256" key="5">
    <source>
        <dbReference type="SAM" id="Phobius"/>
    </source>
</evidence>
<dbReference type="InterPro" id="IPR052165">
    <property type="entry name" value="Membrane_assoc_protease"/>
</dbReference>
<dbReference type="PANTHER" id="PTHR33507">
    <property type="entry name" value="INNER MEMBRANE PROTEIN YBBJ"/>
    <property type="match status" value="1"/>
</dbReference>
<dbReference type="PANTHER" id="PTHR33507:SF3">
    <property type="entry name" value="INNER MEMBRANE PROTEIN YBBJ"/>
    <property type="match status" value="1"/>
</dbReference>
<dbReference type="InterPro" id="IPR056739">
    <property type="entry name" value="NfeD_membrane"/>
</dbReference>
<evidence type="ECO:0000256" key="2">
    <source>
        <dbReference type="ARBA" id="ARBA00022692"/>
    </source>
</evidence>
<comment type="subcellular location">
    <subcellularLocation>
        <location evidence="1">Membrane</location>
        <topology evidence="1">Multi-pass membrane protein</topology>
    </subcellularLocation>
</comment>
<feature type="transmembrane region" description="Helical" evidence="5">
    <location>
        <begin position="39"/>
        <end position="65"/>
    </location>
</feature>
<evidence type="ECO:0000259" key="6">
    <source>
        <dbReference type="Pfam" id="PF01957"/>
    </source>
</evidence>
<keyword evidence="9" id="KW-1185">Reference proteome</keyword>
<dbReference type="Pfam" id="PF01957">
    <property type="entry name" value="NfeD"/>
    <property type="match status" value="1"/>
</dbReference>
<dbReference type="Gene3D" id="2.40.50.140">
    <property type="entry name" value="Nucleic acid-binding proteins"/>
    <property type="match status" value="1"/>
</dbReference>
<name>A0ABU9LLJ5_9BACL</name>
<evidence type="ECO:0000256" key="3">
    <source>
        <dbReference type="ARBA" id="ARBA00022989"/>
    </source>
</evidence>
<keyword evidence="3 5" id="KW-1133">Transmembrane helix</keyword>
<dbReference type="Pfam" id="PF24961">
    <property type="entry name" value="NfeD_membrane"/>
    <property type="match status" value="1"/>
</dbReference>
<evidence type="ECO:0000256" key="1">
    <source>
        <dbReference type="ARBA" id="ARBA00004141"/>
    </source>
</evidence>
<protein>
    <submittedName>
        <fullName evidence="8">NfeD family protein</fullName>
    </submittedName>
</protein>
<sequence>MGEIIQFLTNPYVVLVMLPIISLLFVGALFSSGVNTSGIIGVTLVLIFFIAHIIAGYATFGLLLLFVAGFICMLVELVVPGMIIGITGLVLIVISFLYAGANFTFMAYAVAIALILAIIGMVVMMKFFGKKLSVLNRMVLFDSTDTESGYVSNINRTELLQQTARTVTALRPSGVVMYNGERIDVVSEGNFIDADKEVIFVKVEGSRIVVREKKD</sequence>
<dbReference type="EMBL" id="JBCEWA010000002">
    <property type="protein sequence ID" value="MEL5987246.1"/>
    <property type="molecule type" value="Genomic_DNA"/>
</dbReference>
<organism evidence="8 9">
    <name type="scientific">Kurthia gibsonii</name>
    <dbReference type="NCBI Taxonomy" id="33946"/>
    <lineage>
        <taxon>Bacteria</taxon>
        <taxon>Bacillati</taxon>
        <taxon>Bacillota</taxon>
        <taxon>Bacilli</taxon>
        <taxon>Bacillales</taxon>
        <taxon>Caryophanaceae</taxon>
        <taxon>Kurthia</taxon>
    </lineage>
</organism>
<dbReference type="InterPro" id="IPR012340">
    <property type="entry name" value="NA-bd_OB-fold"/>
</dbReference>
<dbReference type="RefSeq" id="WP_068452603.1">
    <property type="nucleotide sequence ID" value="NZ_CP147847.1"/>
</dbReference>
<evidence type="ECO:0000256" key="4">
    <source>
        <dbReference type="ARBA" id="ARBA00023136"/>
    </source>
</evidence>
<dbReference type="Proteomes" id="UP001398420">
    <property type="component" value="Unassembled WGS sequence"/>
</dbReference>
<keyword evidence="4 5" id="KW-0472">Membrane</keyword>
<comment type="caution">
    <text evidence="8">The sequence shown here is derived from an EMBL/GenBank/DDBJ whole genome shotgun (WGS) entry which is preliminary data.</text>
</comment>
<keyword evidence="2 5" id="KW-0812">Transmembrane</keyword>
<feature type="transmembrane region" description="Helical" evidence="5">
    <location>
        <begin position="77"/>
        <end position="99"/>
    </location>
</feature>
<feature type="transmembrane region" description="Helical" evidence="5">
    <location>
        <begin position="105"/>
        <end position="128"/>
    </location>
</feature>
<feature type="domain" description="NfeD integral membrane" evidence="7">
    <location>
        <begin position="13"/>
        <end position="126"/>
    </location>
</feature>
<proteinExistence type="predicted"/>
<accession>A0ABU9LLJ5</accession>
<gene>
    <name evidence="8" type="ORF">AAF454_02255</name>
</gene>
<evidence type="ECO:0000313" key="9">
    <source>
        <dbReference type="Proteomes" id="UP001398420"/>
    </source>
</evidence>
<evidence type="ECO:0000313" key="8">
    <source>
        <dbReference type="EMBL" id="MEL5987246.1"/>
    </source>
</evidence>
<dbReference type="InterPro" id="IPR002810">
    <property type="entry name" value="NfeD-like_C"/>
</dbReference>
<feature type="transmembrane region" description="Helical" evidence="5">
    <location>
        <begin position="12"/>
        <end position="33"/>
    </location>
</feature>
<feature type="domain" description="NfeD-like C-terminal" evidence="6">
    <location>
        <begin position="158"/>
        <end position="211"/>
    </location>
</feature>
<reference evidence="8 9" key="1">
    <citation type="submission" date="2024-04" db="EMBL/GenBank/DDBJ databases">
        <authorList>
            <person name="Wu Y.S."/>
            <person name="Zhang L."/>
        </authorList>
    </citation>
    <scope>NUCLEOTIDE SEQUENCE [LARGE SCALE GENOMIC DNA]</scope>
    <source>
        <strain evidence="8 9">KG-01</strain>
    </source>
</reference>
<evidence type="ECO:0000259" key="7">
    <source>
        <dbReference type="Pfam" id="PF24961"/>
    </source>
</evidence>